<protein>
    <submittedName>
        <fullName evidence="1">Uncharacterized protein</fullName>
    </submittedName>
</protein>
<keyword evidence="2" id="KW-1185">Reference proteome</keyword>
<evidence type="ECO:0000313" key="1">
    <source>
        <dbReference type="EMBL" id="MBB6174015.1"/>
    </source>
</evidence>
<dbReference type="RefSeq" id="WP_184077792.1">
    <property type="nucleotide sequence ID" value="NZ_JACHDS010000001.1"/>
</dbReference>
<gene>
    <name evidence="1" type="ORF">HNR23_004075</name>
</gene>
<dbReference type="AlphaFoldDB" id="A0A7W9YL61"/>
<comment type="caution">
    <text evidence="1">The sequence shown here is derived from an EMBL/GenBank/DDBJ whole genome shotgun (WGS) entry which is preliminary data.</text>
</comment>
<evidence type="ECO:0000313" key="2">
    <source>
        <dbReference type="Proteomes" id="UP000546642"/>
    </source>
</evidence>
<reference evidence="1 2" key="1">
    <citation type="submission" date="2020-08" db="EMBL/GenBank/DDBJ databases">
        <title>Sequencing the genomes of 1000 actinobacteria strains.</title>
        <authorList>
            <person name="Klenk H.-P."/>
        </authorList>
    </citation>
    <scope>NUCLEOTIDE SEQUENCE [LARGE SCALE GENOMIC DNA]</scope>
    <source>
        <strain evidence="1 2">DSM 46659</strain>
    </source>
</reference>
<organism evidence="1 2">
    <name type="scientific">Nocardiopsis mwathae</name>
    <dbReference type="NCBI Taxonomy" id="1472723"/>
    <lineage>
        <taxon>Bacteria</taxon>
        <taxon>Bacillati</taxon>
        <taxon>Actinomycetota</taxon>
        <taxon>Actinomycetes</taxon>
        <taxon>Streptosporangiales</taxon>
        <taxon>Nocardiopsidaceae</taxon>
        <taxon>Nocardiopsis</taxon>
    </lineage>
</organism>
<name>A0A7W9YL61_9ACTN</name>
<dbReference type="Proteomes" id="UP000546642">
    <property type="component" value="Unassembled WGS sequence"/>
</dbReference>
<accession>A0A7W9YL61</accession>
<proteinExistence type="predicted"/>
<sequence length="171" mass="19535">MPTEPAGADAPIAWGLTANVAPQHHVGDGGRVRSGTRYFTVGTKVWICPPQWGDGGEQVIVLGRRRGTHGRKWSRVVMYIDRFTAFRAAPIYSPSVYRRLTRPWTHPLYRDGSCGHNDRAAWESPIRYTWTREIAESWAQSLNQRIPRWWEGEPEPRSATVRRMGWAGVRP</sequence>
<dbReference type="EMBL" id="JACHDS010000001">
    <property type="protein sequence ID" value="MBB6174015.1"/>
    <property type="molecule type" value="Genomic_DNA"/>
</dbReference>